<sequence>MEKVAAIAYIPCIPKGPLCQFPSTRRVTRNAAGSLCDSLRPTNWLISSRHLHAFRCSISASLRRHHRSAFYDPGKVSSITPRVEPHILIINTFQHLREPLDAANKKSSRVLHCGKSGGRTSLANEIICLITVLRGSVVLKLRVQS</sequence>
<protein>
    <submittedName>
        <fullName evidence="1">Uncharacterized protein</fullName>
    </submittedName>
</protein>
<dbReference type="AlphaFoldDB" id="A0A5B7GUP2"/>
<organism evidence="1 2">
    <name type="scientific">Portunus trituberculatus</name>
    <name type="common">Swimming crab</name>
    <name type="synonym">Neptunus trituberculatus</name>
    <dbReference type="NCBI Taxonomy" id="210409"/>
    <lineage>
        <taxon>Eukaryota</taxon>
        <taxon>Metazoa</taxon>
        <taxon>Ecdysozoa</taxon>
        <taxon>Arthropoda</taxon>
        <taxon>Crustacea</taxon>
        <taxon>Multicrustacea</taxon>
        <taxon>Malacostraca</taxon>
        <taxon>Eumalacostraca</taxon>
        <taxon>Eucarida</taxon>
        <taxon>Decapoda</taxon>
        <taxon>Pleocyemata</taxon>
        <taxon>Brachyura</taxon>
        <taxon>Eubrachyura</taxon>
        <taxon>Portunoidea</taxon>
        <taxon>Portunidae</taxon>
        <taxon>Portuninae</taxon>
        <taxon>Portunus</taxon>
    </lineage>
</organism>
<keyword evidence="2" id="KW-1185">Reference proteome</keyword>
<comment type="caution">
    <text evidence="1">The sequence shown here is derived from an EMBL/GenBank/DDBJ whole genome shotgun (WGS) entry which is preliminary data.</text>
</comment>
<gene>
    <name evidence="1" type="ORF">E2C01_055423</name>
</gene>
<evidence type="ECO:0000313" key="2">
    <source>
        <dbReference type="Proteomes" id="UP000324222"/>
    </source>
</evidence>
<reference evidence="1 2" key="1">
    <citation type="submission" date="2019-05" db="EMBL/GenBank/DDBJ databases">
        <title>Another draft genome of Portunus trituberculatus and its Hox gene families provides insights of decapod evolution.</title>
        <authorList>
            <person name="Jeong J.-H."/>
            <person name="Song I."/>
            <person name="Kim S."/>
            <person name="Choi T."/>
            <person name="Kim D."/>
            <person name="Ryu S."/>
            <person name="Kim W."/>
        </authorList>
    </citation>
    <scope>NUCLEOTIDE SEQUENCE [LARGE SCALE GENOMIC DNA]</scope>
    <source>
        <tissue evidence="1">Muscle</tissue>
    </source>
</reference>
<evidence type="ECO:0000313" key="1">
    <source>
        <dbReference type="EMBL" id="MPC61353.1"/>
    </source>
</evidence>
<accession>A0A5B7GUP2</accession>
<dbReference type="Proteomes" id="UP000324222">
    <property type="component" value="Unassembled WGS sequence"/>
</dbReference>
<dbReference type="EMBL" id="VSRR010018450">
    <property type="protein sequence ID" value="MPC61353.1"/>
    <property type="molecule type" value="Genomic_DNA"/>
</dbReference>
<proteinExistence type="predicted"/>
<name>A0A5B7GUP2_PORTR</name>